<dbReference type="Gene3D" id="3.10.100.10">
    <property type="entry name" value="Mannose-Binding Protein A, subunit A"/>
    <property type="match status" value="1"/>
</dbReference>
<organism evidence="5">
    <name type="scientific">Capitella teleta</name>
    <name type="common">Polychaete worm</name>
    <dbReference type="NCBI Taxonomy" id="283909"/>
    <lineage>
        <taxon>Eukaryota</taxon>
        <taxon>Metazoa</taxon>
        <taxon>Spiralia</taxon>
        <taxon>Lophotrochozoa</taxon>
        <taxon>Annelida</taxon>
        <taxon>Polychaeta</taxon>
        <taxon>Sedentaria</taxon>
        <taxon>Scolecida</taxon>
        <taxon>Capitellidae</taxon>
        <taxon>Capitella</taxon>
    </lineage>
</organism>
<dbReference type="SUPFAM" id="SSF56436">
    <property type="entry name" value="C-type lectin-like"/>
    <property type="match status" value="1"/>
</dbReference>
<reference evidence="5 7" key="2">
    <citation type="journal article" date="2013" name="Nature">
        <title>Insights into bilaterian evolution from three spiralian genomes.</title>
        <authorList>
            <person name="Simakov O."/>
            <person name="Marletaz F."/>
            <person name="Cho S.J."/>
            <person name="Edsinger-Gonzales E."/>
            <person name="Havlak P."/>
            <person name="Hellsten U."/>
            <person name="Kuo D.H."/>
            <person name="Larsson T."/>
            <person name="Lv J."/>
            <person name="Arendt D."/>
            <person name="Savage R."/>
            <person name="Osoegawa K."/>
            <person name="de Jong P."/>
            <person name="Grimwood J."/>
            <person name="Chapman J.A."/>
            <person name="Shapiro H."/>
            <person name="Aerts A."/>
            <person name="Otillar R.P."/>
            <person name="Terry A.Y."/>
            <person name="Boore J.L."/>
            <person name="Grigoriev I.V."/>
            <person name="Lindberg D.R."/>
            <person name="Seaver E.C."/>
            <person name="Weisblat D.A."/>
            <person name="Putnam N.H."/>
            <person name="Rokhsar D.S."/>
        </authorList>
    </citation>
    <scope>NUCLEOTIDE SEQUENCE</scope>
    <source>
        <strain evidence="5 7">I ESC-2004</strain>
    </source>
</reference>
<dbReference type="PANTHER" id="PTHR22803">
    <property type="entry name" value="MANNOSE, PHOSPHOLIPASE, LECTIN RECEPTOR RELATED"/>
    <property type="match status" value="1"/>
</dbReference>
<evidence type="ECO:0000313" key="6">
    <source>
        <dbReference type="EnsemblMetazoa" id="CapteP206278"/>
    </source>
</evidence>
<dbReference type="EnsemblMetazoa" id="CapteT206278">
    <property type="protein sequence ID" value="CapteP206278"/>
    <property type="gene ID" value="CapteG206278"/>
</dbReference>
<dbReference type="Pfam" id="PF00059">
    <property type="entry name" value="Lectin_C"/>
    <property type="match status" value="1"/>
</dbReference>
<dbReference type="Proteomes" id="UP000014760">
    <property type="component" value="Unassembled WGS sequence"/>
</dbReference>
<evidence type="ECO:0000313" key="7">
    <source>
        <dbReference type="Proteomes" id="UP000014760"/>
    </source>
</evidence>
<keyword evidence="3" id="KW-0472">Membrane</keyword>
<dbReference type="InterPro" id="IPR018378">
    <property type="entry name" value="C-type_lectin_CS"/>
</dbReference>
<accession>R7TL28</accession>
<dbReference type="InterPro" id="IPR016186">
    <property type="entry name" value="C-type_lectin-like/link_sf"/>
</dbReference>
<feature type="region of interest" description="Disordered" evidence="2">
    <location>
        <begin position="144"/>
        <end position="180"/>
    </location>
</feature>
<dbReference type="EMBL" id="AMQN01012221">
    <property type="status" value="NOT_ANNOTATED_CDS"/>
    <property type="molecule type" value="Genomic_DNA"/>
</dbReference>
<gene>
    <name evidence="5" type="ORF">CAPTEDRAFT_206278</name>
</gene>
<reference evidence="7" key="1">
    <citation type="submission" date="2012-12" db="EMBL/GenBank/DDBJ databases">
        <authorList>
            <person name="Hellsten U."/>
            <person name="Grimwood J."/>
            <person name="Chapman J.A."/>
            <person name="Shapiro H."/>
            <person name="Aerts A."/>
            <person name="Otillar R.P."/>
            <person name="Terry A.Y."/>
            <person name="Boore J.L."/>
            <person name="Simakov O."/>
            <person name="Marletaz F."/>
            <person name="Cho S.-J."/>
            <person name="Edsinger-Gonzales E."/>
            <person name="Havlak P."/>
            <person name="Kuo D.-H."/>
            <person name="Larsson T."/>
            <person name="Lv J."/>
            <person name="Arendt D."/>
            <person name="Savage R."/>
            <person name="Osoegawa K."/>
            <person name="de Jong P."/>
            <person name="Lindberg D.R."/>
            <person name="Seaver E.C."/>
            <person name="Weisblat D.A."/>
            <person name="Putnam N.H."/>
            <person name="Grigoriev I.V."/>
            <person name="Rokhsar D.S."/>
        </authorList>
    </citation>
    <scope>NUCLEOTIDE SEQUENCE</scope>
    <source>
        <strain evidence="7">I ESC-2004</strain>
    </source>
</reference>
<evidence type="ECO:0000313" key="5">
    <source>
        <dbReference type="EMBL" id="ELT94548.1"/>
    </source>
</evidence>
<dbReference type="InterPro" id="IPR050111">
    <property type="entry name" value="C-type_lectin/snaclec_domain"/>
</dbReference>
<dbReference type="PROSITE" id="PS00615">
    <property type="entry name" value="C_TYPE_LECTIN_1"/>
    <property type="match status" value="1"/>
</dbReference>
<keyword evidence="3" id="KW-0812">Transmembrane</keyword>
<dbReference type="PROSITE" id="PS50041">
    <property type="entry name" value="C_TYPE_LECTIN_2"/>
    <property type="match status" value="1"/>
</dbReference>
<evidence type="ECO:0000256" key="1">
    <source>
        <dbReference type="ARBA" id="ARBA00023157"/>
    </source>
</evidence>
<dbReference type="EMBL" id="KB309380">
    <property type="protein sequence ID" value="ELT94548.1"/>
    <property type="molecule type" value="Genomic_DNA"/>
</dbReference>
<evidence type="ECO:0000256" key="3">
    <source>
        <dbReference type="SAM" id="Phobius"/>
    </source>
</evidence>
<dbReference type="HOGENOM" id="CLU_069217_0_0_1"/>
<dbReference type="SMART" id="SM00034">
    <property type="entry name" value="CLECT"/>
    <property type="match status" value="1"/>
</dbReference>
<protein>
    <recommendedName>
        <fullName evidence="4">C-type lectin domain-containing protein</fullName>
    </recommendedName>
</protein>
<dbReference type="CDD" id="cd00037">
    <property type="entry name" value="CLECT"/>
    <property type="match status" value="1"/>
</dbReference>
<keyword evidence="1" id="KW-1015">Disulfide bond</keyword>
<evidence type="ECO:0000256" key="2">
    <source>
        <dbReference type="SAM" id="MobiDB-lite"/>
    </source>
</evidence>
<evidence type="ECO:0000259" key="4">
    <source>
        <dbReference type="PROSITE" id="PS50041"/>
    </source>
</evidence>
<feature type="transmembrane region" description="Helical" evidence="3">
    <location>
        <begin position="183"/>
        <end position="207"/>
    </location>
</feature>
<feature type="domain" description="C-type lectin" evidence="4">
    <location>
        <begin position="21"/>
        <end position="136"/>
    </location>
</feature>
<dbReference type="OrthoDB" id="6133475at2759"/>
<reference evidence="6" key="3">
    <citation type="submission" date="2015-06" db="UniProtKB">
        <authorList>
            <consortium name="EnsemblMetazoa"/>
        </authorList>
    </citation>
    <scope>IDENTIFICATION</scope>
</reference>
<dbReference type="InterPro" id="IPR016187">
    <property type="entry name" value="CTDL_fold"/>
</dbReference>
<proteinExistence type="predicted"/>
<keyword evidence="3" id="KW-1133">Transmembrane helix</keyword>
<dbReference type="CDD" id="cd12087">
    <property type="entry name" value="TM_EGFR-like"/>
    <property type="match status" value="1"/>
</dbReference>
<keyword evidence="7" id="KW-1185">Reference proteome</keyword>
<sequence>MSTSVNTQTECGACATTANRSKANNSCHGMDSHLAHIESDDENTFLTELLKRNLSDHMTAAWIGLWKAEKDLHKTACDLSCKRQRWTWSGKASISSKMEPKWNQDEPSGGTSCARLEKTGEWFDKQCSHKFNYICEKPILHQTTPAAGTPDSPTTIEGNSESGQSQNTSETTSEEGSPNNLPIIIGAAVGGVLLGLLIVCITFIVLYRRKKCNCQMKRSEPTKHRSGLSAQDNRVVSEYDSNATYVNEIPCVALATAKQPNKASYVNGFDVNALTNEYEHLTEEKETANQNAPTSDDDGAYTTINVIETSFPEVKP</sequence>
<dbReference type="InterPro" id="IPR001304">
    <property type="entry name" value="C-type_lectin-like"/>
</dbReference>
<dbReference type="AlphaFoldDB" id="R7TL28"/>
<name>R7TL28_CAPTE</name>